<evidence type="ECO:0000256" key="6">
    <source>
        <dbReference type="ARBA" id="ARBA00011245"/>
    </source>
</evidence>
<evidence type="ECO:0000256" key="4">
    <source>
        <dbReference type="ARBA" id="ARBA00005150"/>
    </source>
</evidence>
<evidence type="ECO:0000256" key="10">
    <source>
        <dbReference type="ARBA" id="ARBA00022598"/>
    </source>
</evidence>
<evidence type="ECO:0000256" key="22">
    <source>
        <dbReference type="ARBA" id="ARBA00049161"/>
    </source>
</evidence>
<dbReference type="RefSeq" id="WP_081126853.1">
    <property type="nucleotide sequence ID" value="NZ_DAHXOC010000009.1"/>
</dbReference>
<evidence type="ECO:0000256" key="23">
    <source>
        <dbReference type="PIRNR" id="PIRNR001563"/>
    </source>
</evidence>
<dbReference type="Proteomes" id="UP000307749">
    <property type="component" value="Unassembled WGS sequence"/>
</dbReference>
<reference evidence="26 27" key="1">
    <citation type="submission" date="2017-02" db="EMBL/GenBank/DDBJ databases">
        <title>Whole genome sequencing of Metallibacterium scheffleri DSM 24874 (T).</title>
        <authorList>
            <person name="Kumar S."/>
            <person name="Patil P."/>
            <person name="Patil P.B."/>
        </authorList>
    </citation>
    <scope>NUCLEOTIDE SEQUENCE [LARGE SCALE GENOMIC DNA]</scope>
    <source>
        <strain evidence="26 27">DSM 24874</strain>
    </source>
</reference>
<evidence type="ECO:0000313" key="26">
    <source>
        <dbReference type="EMBL" id="THD09781.1"/>
    </source>
</evidence>
<keyword evidence="12 23" id="KW-0547">Nucleotide-binding</keyword>
<evidence type="ECO:0000259" key="25">
    <source>
        <dbReference type="Pfam" id="PF08245"/>
    </source>
</evidence>
<dbReference type="GO" id="GO:0005737">
    <property type="term" value="C:cytoplasm"/>
    <property type="evidence" value="ECO:0007669"/>
    <property type="project" value="TreeGrafter"/>
</dbReference>
<evidence type="ECO:0000256" key="15">
    <source>
        <dbReference type="ARBA" id="ARBA00022909"/>
    </source>
</evidence>
<evidence type="ECO:0000256" key="16">
    <source>
        <dbReference type="ARBA" id="ARBA00030048"/>
    </source>
</evidence>
<evidence type="ECO:0000256" key="21">
    <source>
        <dbReference type="ARBA" id="ARBA00049035"/>
    </source>
</evidence>
<comment type="catalytic activity">
    <reaction evidence="21">
        <text>(6R)-5,10-methylenetetrahydrofolyl-(gamma-L-Glu)(n) + L-glutamate + ATP = (6R)-5,10-methylenetetrahydrofolyl-(gamma-L-Glu)(n+1) + ADP + phosphate + H(+)</text>
        <dbReference type="Rhea" id="RHEA:51912"/>
        <dbReference type="Rhea" id="RHEA-COMP:13257"/>
        <dbReference type="Rhea" id="RHEA-COMP:13258"/>
        <dbReference type="ChEBI" id="CHEBI:15378"/>
        <dbReference type="ChEBI" id="CHEBI:29985"/>
        <dbReference type="ChEBI" id="CHEBI:30616"/>
        <dbReference type="ChEBI" id="CHEBI:43474"/>
        <dbReference type="ChEBI" id="CHEBI:136572"/>
        <dbReference type="ChEBI" id="CHEBI:456216"/>
        <dbReference type="EC" id="6.3.2.17"/>
    </reaction>
</comment>
<dbReference type="NCBIfam" id="NF008101">
    <property type="entry name" value="PRK10846.1"/>
    <property type="match status" value="1"/>
</dbReference>
<evidence type="ECO:0000256" key="7">
    <source>
        <dbReference type="ARBA" id="ARBA00013023"/>
    </source>
</evidence>
<dbReference type="AlphaFoldDB" id="A0A4V3UT99"/>
<evidence type="ECO:0000259" key="24">
    <source>
        <dbReference type="Pfam" id="PF02875"/>
    </source>
</evidence>
<evidence type="ECO:0000256" key="9">
    <source>
        <dbReference type="ARBA" id="ARBA00019357"/>
    </source>
</evidence>
<evidence type="ECO:0000256" key="13">
    <source>
        <dbReference type="ARBA" id="ARBA00022840"/>
    </source>
</evidence>
<feature type="domain" description="Mur ligase C-terminal" evidence="24">
    <location>
        <begin position="299"/>
        <end position="422"/>
    </location>
</feature>
<evidence type="ECO:0000256" key="19">
    <source>
        <dbReference type="ARBA" id="ARBA00047493"/>
    </source>
</evidence>
<dbReference type="UniPathway" id="UPA00077">
    <property type="reaction ID" value="UER00157"/>
</dbReference>
<dbReference type="PANTHER" id="PTHR11136:SF0">
    <property type="entry name" value="DIHYDROFOLATE SYNTHETASE-RELATED"/>
    <property type="match status" value="1"/>
</dbReference>
<dbReference type="GO" id="GO:0008841">
    <property type="term" value="F:dihydrofolate synthase activity"/>
    <property type="evidence" value="ECO:0007669"/>
    <property type="project" value="UniProtKB-EC"/>
</dbReference>
<evidence type="ECO:0000256" key="11">
    <source>
        <dbReference type="ARBA" id="ARBA00022723"/>
    </source>
</evidence>
<comment type="subunit">
    <text evidence="6">Monomer.</text>
</comment>
<dbReference type="Pfam" id="PF08245">
    <property type="entry name" value="Mur_ligase_M"/>
    <property type="match status" value="1"/>
</dbReference>
<evidence type="ECO:0000256" key="2">
    <source>
        <dbReference type="ARBA" id="ARBA00002714"/>
    </source>
</evidence>
<keyword evidence="14" id="KW-0460">Magnesium</keyword>
<evidence type="ECO:0000256" key="3">
    <source>
        <dbReference type="ARBA" id="ARBA00004799"/>
    </source>
</evidence>
<keyword evidence="13 23" id="KW-0067">ATP-binding</keyword>
<dbReference type="PANTHER" id="PTHR11136">
    <property type="entry name" value="FOLYLPOLYGLUTAMATE SYNTHASE-RELATED"/>
    <property type="match status" value="1"/>
</dbReference>
<dbReference type="GO" id="GO:0005524">
    <property type="term" value="F:ATP binding"/>
    <property type="evidence" value="ECO:0007669"/>
    <property type="project" value="UniProtKB-KW"/>
</dbReference>
<comment type="pathway">
    <text evidence="4">Cofactor biosynthesis; tetrahydrofolylpolyglutamate biosynthesis.</text>
</comment>
<comment type="caution">
    <text evidence="26">The sequence shown here is derived from an EMBL/GenBank/DDBJ whole genome shotgun (WGS) entry which is preliminary data.</text>
</comment>
<evidence type="ECO:0000256" key="5">
    <source>
        <dbReference type="ARBA" id="ARBA00008276"/>
    </source>
</evidence>
<comment type="catalytic activity">
    <reaction evidence="22">
        <text>7,8-dihydropteroate + L-glutamate + ATP = 7,8-dihydrofolate + ADP + phosphate + H(+)</text>
        <dbReference type="Rhea" id="RHEA:23584"/>
        <dbReference type="ChEBI" id="CHEBI:15378"/>
        <dbReference type="ChEBI" id="CHEBI:17839"/>
        <dbReference type="ChEBI" id="CHEBI:29985"/>
        <dbReference type="ChEBI" id="CHEBI:30616"/>
        <dbReference type="ChEBI" id="CHEBI:43474"/>
        <dbReference type="ChEBI" id="CHEBI:57451"/>
        <dbReference type="ChEBI" id="CHEBI:456216"/>
        <dbReference type="EC" id="6.3.2.12"/>
    </reaction>
</comment>
<sequence length="436" mass="45552">MTLPDTLADWLEYQQRQHAQPIALGLQRVRMVWQALGAPSPARCVISVGGTNGKGSTVAFLEAMLRTRGLRVGAYTSPHLLRYNERVRIDAREADDAALCAAFARIEQARGAIPLTYFEYGTLAALLLFADARLEVALLEVGLGGRLDAVNIIDADAAIVTTIGIDHTEYLGTDRDSIGREKAGIARSGRPLILGSSDVPDGLSGSAADAGATLLRLGLDFAIVAQVDGWRWSTPAGAGHALPAAGEIAAVDLLELSLAGPRQPENVAAALAALWALRQRLGWAPQDYARGIASVRLPGRLQDLGGTPDLIVDVAHNPQAAAGLAAWLDAQPWVLTHAVFSALADKDIAGIGAALGARIAHWHVCGILDAGARGLDAASVAARLRMALPQAAISLHADVHAALAAARAALPMRGRVLAFGSFHIAGAVLERSPPQA</sequence>
<comment type="catalytic activity">
    <reaction evidence="20">
        <text>10-formyltetrahydrofolyl-(gamma-L-Glu)(n) + L-glutamate + ATP = 10-formyltetrahydrofolyl-(gamma-L-Glu)(n+1) + ADP + phosphate + H(+)</text>
        <dbReference type="Rhea" id="RHEA:51904"/>
        <dbReference type="Rhea" id="RHEA-COMP:13088"/>
        <dbReference type="Rhea" id="RHEA-COMP:14300"/>
        <dbReference type="ChEBI" id="CHEBI:15378"/>
        <dbReference type="ChEBI" id="CHEBI:29985"/>
        <dbReference type="ChEBI" id="CHEBI:30616"/>
        <dbReference type="ChEBI" id="CHEBI:43474"/>
        <dbReference type="ChEBI" id="CHEBI:134413"/>
        <dbReference type="ChEBI" id="CHEBI:456216"/>
        <dbReference type="EC" id="6.3.2.17"/>
    </reaction>
</comment>
<dbReference type="Pfam" id="PF02875">
    <property type="entry name" value="Mur_ligase_C"/>
    <property type="match status" value="1"/>
</dbReference>
<dbReference type="EC" id="6.3.2.12" evidence="7"/>
<gene>
    <name evidence="26" type="ORF">B1806_10260</name>
</gene>
<comment type="cofactor">
    <cofactor evidence="1">
        <name>Mg(2+)</name>
        <dbReference type="ChEBI" id="CHEBI:18420"/>
    </cofactor>
</comment>
<protein>
    <recommendedName>
        <fullName evidence="9">Dihydrofolate synthase/folylpolyglutamate synthase</fullName>
        <ecNumber evidence="7">6.3.2.12</ecNumber>
        <ecNumber evidence="8">6.3.2.17</ecNumber>
    </recommendedName>
    <alternativeName>
        <fullName evidence="18">Folylpoly-gamma-glutamate synthetase-dihydrofolate synthetase</fullName>
    </alternativeName>
    <alternativeName>
        <fullName evidence="16">Folylpolyglutamate synthetase</fullName>
    </alternativeName>
    <alternativeName>
        <fullName evidence="17">Tetrahydrofolylpolyglutamate synthase</fullName>
    </alternativeName>
</protein>
<dbReference type="GO" id="GO:0046656">
    <property type="term" value="P:folic acid biosynthetic process"/>
    <property type="evidence" value="ECO:0007669"/>
    <property type="project" value="UniProtKB-KW"/>
</dbReference>
<dbReference type="InterPro" id="IPR036565">
    <property type="entry name" value="Mur-like_cat_sf"/>
</dbReference>
<accession>A0A4V3UT99</accession>
<dbReference type="InterPro" id="IPR036615">
    <property type="entry name" value="Mur_ligase_C_dom_sf"/>
</dbReference>
<dbReference type="EC" id="6.3.2.17" evidence="8"/>
<keyword evidence="15" id="KW-0289">Folate biosynthesis</keyword>
<dbReference type="InterPro" id="IPR001645">
    <property type="entry name" value="Folylpolyglutamate_synth"/>
</dbReference>
<dbReference type="InterPro" id="IPR004101">
    <property type="entry name" value="Mur_ligase_C"/>
</dbReference>
<evidence type="ECO:0000313" key="27">
    <source>
        <dbReference type="Proteomes" id="UP000307749"/>
    </source>
</evidence>
<comment type="function">
    <text evidence="2">Functions in two distinct reactions of the de novo folate biosynthetic pathway. Catalyzes the addition of a glutamate residue to dihydropteroate (7,8-dihydropteroate or H2Pte) to form dihydrofolate (7,8-dihydrofolate monoglutamate or H2Pte-Glu). Also catalyzes successive additions of L-glutamate to tetrahydrofolate or 10-formyltetrahydrofolate or 5,10-methylenetetrahydrofolate, leading to folylpolyglutamate derivatives.</text>
</comment>
<evidence type="ECO:0000256" key="1">
    <source>
        <dbReference type="ARBA" id="ARBA00001946"/>
    </source>
</evidence>
<evidence type="ECO:0000256" key="8">
    <source>
        <dbReference type="ARBA" id="ARBA00013025"/>
    </source>
</evidence>
<dbReference type="InterPro" id="IPR013221">
    <property type="entry name" value="Mur_ligase_cen"/>
</dbReference>
<dbReference type="GO" id="GO:0046654">
    <property type="term" value="P:tetrahydrofolate biosynthetic process"/>
    <property type="evidence" value="ECO:0007669"/>
    <property type="project" value="UniProtKB-UniPathway"/>
</dbReference>
<dbReference type="Gene3D" id="3.40.1190.10">
    <property type="entry name" value="Mur-like, catalytic domain"/>
    <property type="match status" value="1"/>
</dbReference>
<proteinExistence type="inferred from homology"/>
<keyword evidence="10 23" id="KW-0436">Ligase</keyword>
<keyword evidence="11" id="KW-0479">Metal-binding</keyword>
<organism evidence="26 27">
    <name type="scientific">Metallibacterium scheffleri</name>
    <dbReference type="NCBI Taxonomy" id="993689"/>
    <lineage>
        <taxon>Bacteria</taxon>
        <taxon>Pseudomonadati</taxon>
        <taxon>Pseudomonadota</taxon>
        <taxon>Gammaproteobacteria</taxon>
        <taxon>Lysobacterales</taxon>
        <taxon>Rhodanobacteraceae</taxon>
        <taxon>Metallibacterium</taxon>
    </lineage>
</organism>
<evidence type="ECO:0000256" key="12">
    <source>
        <dbReference type="ARBA" id="ARBA00022741"/>
    </source>
</evidence>
<dbReference type="FunFam" id="3.40.1190.10:FF:000004">
    <property type="entry name" value="Dihydrofolate synthase/folylpolyglutamate synthase"/>
    <property type="match status" value="1"/>
</dbReference>
<evidence type="ECO:0000256" key="14">
    <source>
        <dbReference type="ARBA" id="ARBA00022842"/>
    </source>
</evidence>
<keyword evidence="27" id="KW-1185">Reference proteome</keyword>
<evidence type="ECO:0000256" key="20">
    <source>
        <dbReference type="ARBA" id="ARBA00047808"/>
    </source>
</evidence>
<comment type="catalytic activity">
    <reaction evidence="19">
        <text>(6S)-5,6,7,8-tetrahydrofolyl-(gamma-L-Glu)(n) + L-glutamate + ATP = (6S)-5,6,7,8-tetrahydrofolyl-(gamma-L-Glu)(n+1) + ADP + phosphate + H(+)</text>
        <dbReference type="Rhea" id="RHEA:10580"/>
        <dbReference type="Rhea" id="RHEA-COMP:14738"/>
        <dbReference type="Rhea" id="RHEA-COMP:14740"/>
        <dbReference type="ChEBI" id="CHEBI:15378"/>
        <dbReference type="ChEBI" id="CHEBI:29985"/>
        <dbReference type="ChEBI" id="CHEBI:30616"/>
        <dbReference type="ChEBI" id="CHEBI:43474"/>
        <dbReference type="ChEBI" id="CHEBI:141005"/>
        <dbReference type="ChEBI" id="CHEBI:456216"/>
        <dbReference type="EC" id="6.3.2.17"/>
    </reaction>
</comment>
<dbReference type="PIRSF" id="PIRSF001563">
    <property type="entry name" value="Folylpolyglu_synth"/>
    <property type="match status" value="1"/>
</dbReference>
<dbReference type="SUPFAM" id="SSF53623">
    <property type="entry name" value="MurD-like peptide ligases, catalytic domain"/>
    <property type="match status" value="1"/>
</dbReference>
<dbReference type="NCBIfam" id="TIGR01499">
    <property type="entry name" value="folC"/>
    <property type="match status" value="1"/>
</dbReference>
<dbReference type="SUPFAM" id="SSF53244">
    <property type="entry name" value="MurD-like peptide ligases, peptide-binding domain"/>
    <property type="match status" value="1"/>
</dbReference>
<dbReference type="STRING" id="993689.GCA_002077135_01364"/>
<evidence type="ECO:0000256" key="18">
    <source>
        <dbReference type="ARBA" id="ARBA00032510"/>
    </source>
</evidence>
<dbReference type="GO" id="GO:0046872">
    <property type="term" value="F:metal ion binding"/>
    <property type="evidence" value="ECO:0007669"/>
    <property type="project" value="UniProtKB-KW"/>
</dbReference>
<comment type="pathway">
    <text evidence="3">Cofactor biosynthesis; tetrahydrofolate biosynthesis; 7,8-dihydrofolate from 2-amino-4-hydroxy-6-hydroxymethyl-7,8-dihydropteridine diphosphate and 4-aminobenzoate: step 2/2.</text>
</comment>
<comment type="similarity">
    <text evidence="5 23">Belongs to the folylpolyglutamate synthase family.</text>
</comment>
<dbReference type="GO" id="GO:0004326">
    <property type="term" value="F:tetrahydrofolylpolyglutamate synthase activity"/>
    <property type="evidence" value="ECO:0007669"/>
    <property type="project" value="UniProtKB-EC"/>
</dbReference>
<evidence type="ECO:0000256" key="17">
    <source>
        <dbReference type="ARBA" id="ARBA00030592"/>
    </source>
</evidence>
<name>A0A4V3UT99_9GAMM</name>
<dbReference type="Gene3D" id="3.90.190.20">
    <property type="entry name" value="Mur ligase, C-terminal domain"/>
    <property type="match status" value="1"/>
</dbReference>
<feature type="domain" description="Mur ligase central" evidence="25">
    <location>
        <begin position="48"/>
        <end position="187"/>
    </location>
</feature>
<dbReference type="EMBL" id="MWQO01000036">
    <property type="protein sequence ID" value="THD09781.1"/>
    <property type="molecule type" value="Genomic_DNA"/>
</dbReference>